<dbReference type="OMA" id="QDRDHDI"/>
<protein>
    <submittedName>
        <fullName evidence="4">Uncharacterized protein</fullName>
    </submittedName>
</protein>
<dbReference type="Gramene" id="ONK66076">
    <property type="protein sequence ID" value="ONK66076"/>
    <property type="gene ID" value="A4U43_C06F3910"/>
</dbReference>
<dbReference type="Proteomes" id="UP000243459">
    <property type="component" value="Chromosome 6"/>
</dbReference>
<comment type="similarity">
    <text evidence="2">Belongs to the LAZY family.</text>
</comment>
<accession>A0A5P1EJJ7</accession>
<dbReference type="EMBL" id="CM007386">
    <property type="protein sequence ID" value="ONK66076.1"/>
    <property type="molecule type" value="Genomic_DNA"/>
</dbReference>
<dbReference type="GO" id="GO:0040008">
    <property type="term" value="P:regulation of growth"/>
    <property type="evidence" value="ECO:0007669"/>
    <property type="project" value="InterPro"/>
</dbReference>
<dbReference type="PANTHER" id="PTHR34045">
    <property type="entry name" value="OS03G0406300 PROTEIN"/>
    <property type="match status" value="1"/>
</dbReference>
<dbReference type="InterPro" id="IPR044683">
    <property type="entry name" value="LAZY"/>
</dbReference>
<keyword evidence="1" id="KW-0341">Growth regulation</keyword>
<dbReference type="GO" id="GO:0009630">
    <property type="term" value="P:gravitropism"/>
    <property type="evidence" value="ECO:0007669"/>
    <property type="project" value="InterPro"/>
</dbReference>
<evidence type="ECO:0000256" key="1">
    <source>
        <dbReference type="ARBA" id="ARBA00022604"/>
    </source>
</evidence>
<sequence>MLPVPSSPYIARFKRGSVIFCHTVASLQKISIDIIIYVRQLSAASYTFLSKLQILSWVQNKLSGKQEKKRFDVGSCSSRRTSIPDDRKEEFSDWPQSLLAIGTLGNTDLSEEAQRPNSSEDSHSSKELDFSLEEVIKLQKELTKLLSRKPKSSVDGSETGGERANLPLNRFLNCPSSLEVDRRDCAKFSDDQESGENNGDLSPDSRIILSKAKDILADKRNAIKQKSLSFLLKKMFVCSSGFTPAPSLRDQLSETKMEKLVRILLQKKIHPQSSAAIFAKKYLETKSVGKLEYKDKAQEKEEDGSKWVKTDSDFIVLEI</sequence>
<proteinExistence type="inferred from homology"/>
<evidence type="ECO:0000313" key="5">
    <source>
        <dbReference type="Proteomes" id="UP000243459"/>
    </source>
</evidence>
<evidence type="ECO:0000256" key="2">
    <source>
        <dbReference type="ARBA" id="ARBA00024198"/>
    </source>
</evidence>
<feature type="region of interest" description="Disordered" evidence="3">
    <location>
        <begin position="147"/>
        <end position="166"/>
    </location>
</feature>
<organism evidence="4 5">
    <name type="scientific">Asparagus officinalis</name>
    <name type="common">Garden asparagus</name>
    <dbReference type="NCBI Taxonomy" id="4686"/>
    <lineage>
        <taxon>Eukaryota</taxon>
        <taxon>Viridiplantae</taxon>
        <taxon>Streptophyta</taxon>
        <taxon>Embryophyta</taxon>
        <taxon>Tracheophyta</taxon>
        <taxon>Spermatophyta</taxon>
        <taxon>Magnoliopsida</taxon>
        <taxon>Liliopsida</taxon>
        <taxon>Asparagales</taxon>
        <taxon>Asparagaceae</taxon>
        <taxon>Asparagoideae</taxon>
        <taxon>Asparagus</taxon>
    </lineage>
</organism>
<name>A0A5P1EJJ7_ASPOF</name>
<reference evidence="5" key="1">
    <citation type="journal article" date="2017" name="Nat. Commun.">
        <title>The asparagus genome sheds light on the origin and evolution of a young Y chromosome.</title>
        <authorList>
            <person name="Harkess A."/>
            <person name="Zhou J."/>
            <person name="Xu C."/>
            <person name="Bowers J.E."/>
            <person name="Van der Hulst R."/>
            <person name="Ayyampalayam S."/>
            <person name="Mercati F."/>
            <person name="Riccardi P."/>
            <person name="McKain M.R."/>
            <person name="Kakrana A."/>
            <person name="Tang H."/>
            <person name="Ray J."/>
            <person name="Groenendijk J."/>
            <person name="Arikit S."/>
            <person name="Mathioni S.M."/>
            <person name="Nakano M."/>
            <person name="Shan H."/>
            <person name="Telgmann-Rauber A."/>
            <person name="Kanno A."/>
            <person name="Yue Z."/>
            <person name="Chen H."/>
            <person name="Li W."/>
            <person name="Chen Y."/>
            <person name="Xu X."/>
            <person name="Zhang Y."/>
            <person name="Luo S."/>
            <person name="Chen H."/>
            <person name="Gao J."/>
            <person name="Mao Z."/>
            <person name="Pires J.C."/>
            <person name="Luo M."/>
            <person name="Kudrna D."/>
            <person name="Wing R.A."/>
            <person name="Meyers B.C."/>
            <person name="Yi K."/>
            <person name="Kong H."/>
            <person name="Lavrijsen P."/>
            <person name="Sunseri F."/>
            <person name="Falavigna A."/>
            <person name="Ye Y."/>
            <person name="Leebens-Mack J.H."/>
            <person name="Chen G."/>
        </authorList>
    </citation>
    <scope>NUCLEOTIDE SEQUENCE [LARGE SCALE GENOMIC DNA]</scope>
    <source>
        <strain evidence="5">cv. DH0086</strain>
    </source>
</reference>
<evidence type="ECO:0000313" key="4">
    <source>
        <dbReference type="EMBL" id="ONK66076.1"/>
    </source>
</evidence>
<evidence type="ECO:0000256" key="3">
    <source>
        <dbReference type="SAM" id="MobiDB-lite"/>
    </source>
</evidence>
<gene>
    <name evidence="4" type="ORF">A4U43_C06F3910</name>
</gene>
<dbReference type="PANTHER" id="PTHR34045:SF3">
    <property type="entry name" value="PROTEIN LAZY 4"/>
    <property type="match status" value="1"/>
</dbReference>
<dbReference type="AlphaFoldDB" id="A0A5P1EJJ7"/>
<keyword evidence="5" id="KW-1185">Reference proteome</keyword>